<proteinExistence type="predicted"/>
<evidence type="ECO:0000313" key="1">
    <source>
        <dbReference type="EMBL" id="GIM29979.1"/>
    </source>
</evidence>
<gene>
    <name evidence="1" type="ORF">CPJCM30710_26450</name>
</gene>
<reference evidence="1" key="1">
    <citation type="submission" date="2021-03" db="EMBL/GenBank/DDBJ databases">
        <title>Taxonomic study of Clostridium polyendosporum from meadow-gley soil under rice.</title>
        <authorList>
            <person name="Kobayashi H."/>
            <person name="Tanizawa Y."/>
            <person name="Yagura M."/>
        </authorList>
    </citation>
    <scope>NUCLEOTIDE SEQUENCE</scope>
    <source>
        <strain evidence="1">JCM 30710</strain>
    </source>
</reference>
<dbReference type="EMBL" id="BOPZ01000025">
    <property type="protein sequence ID" value="GIM29979.1"/>
    <property type="molecule type" value="Genomic_DNA"/>
</dbReference>
<dbReference type="Proteomes" id="UP000679179">
    <property type="component" value="Unassembled WGS sequence"/>
</dbReference>
<evidence type="ECO:0000313" key="2">
    <source>
        <dbReference type="Proteomes" id="UP000679179"/>
    </source>
</evidence>
<sequence>MKQFILVAGVDYEFKGVDFRVFCDNRMKRILLANRVKEEMTFKIFDFRRGEVVTHDITYPGGKQATKTTKLTPSPFKSISRANYDRSVSSSGETDYRFKDGQRNTMSILDIYNEVQHIGASAPGTLFELSFFSHSWIDGPILVNSYDDGIMYITVPPSTTPMPFVLPSGMRDPDDMDPRAAKDFISPTMNTTALNNFQKAFHGRGYIWIWGCTFPLPVHEILVKIEHHPSYKERGLTDDVVFKITNFNAAQADFLESWIKTELGGPFPDKKKIEIKFKFLKYFFCKVTRASYTYHIARNAKVKAYGGLMGTYSVYDSGSLPLMSVHKGFVRHFNFYKNYLGFAFDPEGRMYGEYKPGFTCTVPRP</sequence>
<dbReference type="RefSeq" id="WP_212904661.1">
    <property type="nucleotide sequence ID" value="NZ_BOPZ01000025.1"/>
</dbReference>
<organism evidence="1 2">
    <name type="scientific">Clostridium polyendosporum</name>
    <dbReference type="NCBI Taxonomy" id="69208"/>
    <lineage>
        <taxon>Bacteria</taxon>
        <taxon>Bacillati</taxon>
        <taxon>Bacillota</taxon>
        <taxon>Clostridia</taxon>
        <taxon>Eubacteriales</taxon>
        <taxon>Clostridiaceae</taxon>
        <taxon>Clostridium</taxon>
    </lineage>
</organism>
<accession>A0A919S173</accession>
<protein>
    <submittedName>
        <fullName evidence="1">Uncharacterized protein</fullName>
    </submittedName>
</protein>
<comment type="caution">
    <text evidence="1">The sequence shown here is derived from an EMBL/GenBank/DDBJ whole genome shotgun (WGS) entry which is preliminary data.</text>
</comment>
<dbReference type="AlphaFoldDB" id="A0A919S173"/>
<name>A0A919S173_9CLOT</name>
<keyword evidence="2" id="KW-1185">Reference proteome</keyword>